<keyword evidence="6" id="KW-0378">Hydrolase</keyword>
<dbReference type="Pfam" id="PF00930">
    <property type="entry name" value="DPPIV_N"/>
    <property type="match status" value="1"/>
</dbReference>
<evidence type="ECO:0000256" key="2">
    <source>
        <dbReference type="ARBA" id="ARBA00010036"/>
    </source>
</evidence>
<keyword evidence="12" id="KW-1185">Reference proteome</keyword>
<comment type="catalytic activity">
    <reaction evidence="1">
        <text>Release of an N-terminal dipeptide, Xaa-Yaa-|-Zaa-, from a polypeptide, preferentially when Yaa is Pro, provided Zaa is neither Pro nor hydroxyproline.</text>
        <dbReference type="EC" id="3.4.14.5"/>
    </reaction>
</comment>
<dbReference type="FunFam" id="2.140.10.30:FF:000002">
    <property type="entry name" value="Dipeptidyl peptidase 8-like isoform"/>
    <property type="match status" value="1"/>
</dbReference>
<comment type="similarity">
    <text evidence="2">Belongs to the peptidase S9B family. DPPIV subfamily.</text>
</comment>
<dbReference type="AlphaFoldDB" id="L5LFQ1"/>
<dbReference type="InterPro" id="IPR050278">
    <property type="entry name" value="Serine_Prot_S9B/DPPIV"/>
</dbReference>
<evidence type="ECO:0000256" key="6">
    <source>
        <dbReference type="ARBA" id="ARBA00022801"/>
    </source>
</evidence>
<evidence type="ECO:0000259" key="10">
    <source>
        <dbReference type="Pfam" id="PF19520"/>
    </source>
</evidence>
<evidence type="ECO:0000256" key="7">
    <source>
        <dbReference type="ARBA" id="ARBA00022825"/>
    </source>
</evidence>
<proteinExistence type="inferred from homology"/>
<sequence>MAAAMETEQLGVEIFETAECEENIESGDQPKLEPFYVERYSWSQLKKLLADTRKYHGYMMAKAPHDFMFVKRNDPDGPHSDRIYYLEDIHRQIMDDVGQGPDNRNIEEEDAEYTHMQLSYHHDVDQLDALVIHHSRAGVYFYATLDYGMYSREEELLRERKRIGTVGIASYDYHQGSGTFLFQAGSGIYHVKDGGPQGFTQQPLRPNLVETSCPNIRMDPKLCPADPDWIAFIHSNDIWISNIVTREERRLTYVHNELANMEEDPRSAGVATFVLQEEFDRYSGYWWCPEAETTPSGSKILRILYEENDESEVEIIHVTSPMLETRRADSFRYPKTGTANPKVTFKMSEIMIDIEGRIIDVIDKELIQPFEILFEGVEYIARAGWTPEGKYAWSILLDRSQTRLQIVLISPELFIPVEDDAMERQRLIESVPDSVTPLIIYEETTDIWINIQVDEVRKLVYFEGTKDSPLEHHLYVVSYVNPGEVTRLTDRGYSHSCCISRVQLVNNRFKGVKYFRLNTLASLGYVVVVIDNRGSCHRGLKFEGAFKYKMGQIEIDDQVEGLQYLASRYDFIDLDRVGIHGWSYGGYLSLMALIQRSDIFRVAIAGAPVTLWIFYDTGYTERYMGHPDQNEQGYYLGSVAMQAEKFPSEPNRLLLLHGFLDENVHFAHTSILLSFLVRAGKPYDLQIYPQERHSIRVPESGEHYELHLLHYLQENLGSRIAALKVI</sequence>
<feature type="domain" description="Dipeptidyl peptidase 8 /9 ,N-terminal" evidence="10">
    <location>
        <begin position="1"/>
        <end position="164"/>
    </location>
</feature>
<dbReference type="EC" id="3.4.14.5" evidence="3"/>
<dbReference type="InterPro" id="IPR045785">
    <property type="entry name" value="Dpp_8/9_N"/>
</dbReference>
<accession>L5LFQ1</accession>
<dbReference type="PANTHER" id="PTHR11731">
    <property type="entry name" value="PROTEASE FAMILY S9B,C DIPEPTIDYL-PEPTIDASE IV-RELATED"/>
    <property type="match status" value="1"/>
</dbReference>
<dbReference type="SUPFAM" id="SSF82171">
    <property type="entry name" value="DPP6 N-terminal domain-like"/>
    <property type="match status" value="1"/>
</dbReference>
<feature type="domain" description="Peptidase S9 prolyl oligopeptidase catalytic" evidence="8">
    <location>
        <begin position="515"/>
        <end position="718"/>
    </location>
</feature>
<evidence type="ECO:0000259" key="9">
    <source>
        <dbReference type="Pfam" id="PF00930"/>
    </source>
</evidence>
<dbReference type="FunFam" id="3.40.50.1820:FF:000016">
    <property type="entry name" value="Dipeptidyl peptidase 8-like isoform"/>
    <property type="match status" value="1"/>
</dbReference>
<dbReference type="EMBL" id="KB112376">
    <property type="protein sequence ID" value="ELK24850.1"/>
    <property type="molecule type" value="Genomic_DNA"/>
</dbReference>
<organism evidence="11 12">
    <name type="scientific">Myotis davidii</name>
    <name type="common">David's myotis</name>
    <dbReference type="NCBI Taxonomy" id="225400"/>
    <lineage>
        <taxon>Eukaryota</taxon>
        <taxon>Metazoa</taxon>
        <taxon>Chordata</taxon>
        <taxon>Craniata</taxon>
        <taxon>Vertebrata</taxon>
        <taxon>Euteleostomi</taxon>
        <taxon>Mammalia</taxon>
        <taxon>Eutheria</taxon>
        <taxon>Laurasiatheria</taxon>
        <taxon>Chiroptera</taxon>
        <taxon>Yangochiroptera</taxon>
        <taxon>Vespertilionidae</taxon>
        <taxon>Myotis</taxon>
    </lineage>
</organism>
<dbReference type="InterPro" id="IPR001375">
    <property type="entry name" value="Peptidase_S9_cat"/>
</dbReference>
<dbReference type="InterPro" id="IPR002469">
    <property type="entry name" value="Peptidase_S9B_N"/>
</dbReference>
<evidence type="ECO:0000313" key="11">
    <source>
        <dbReference type="EMBL" id="ELK24850.1"/>
    </source>
</evidence>
<dbReference type="GO" id="GO:0006508">
    <property type="term" value="P:proteolysis"/>
    <property type="evidence" value="ECO:0007669"/>
    <property type="project" value="UniProtKB-KW"/>
</dbReference>
<evidence type="ECO:0000259" key="8">
    <source>
        <dbReference type="Pfam" id="PF00326"/>
    </source>
</evidence>
<evidence type="ECO:0000256" key="3">
    <source>
        <dbReference type="ARBA" id="ARBA00012062"/>
    </source>
</evidence>
<dbReference type="Proteomes" id="UP000010556">
    <property type="component" value="Unassembled WGS sequence"/>
</dbReference>
<dbReference type="MEROPS" id="S09.018"/>
<evidence type="ECO:0000313" key="12">
    <source>
        <dbReference type="Proteomes" id="UP000010556"/>
    </source>
</evidence>
<gene>
    <name evidence="11" type="ORF">MDA_GLEAN10015294</name>
</gene>
<dbReference type="InterPro" id="IPR029058">
    <property type="entry name" value="AB_hydrolase_fold"/>
</dbReference>
<keyword evidence="7" id="KW-0720">Serine protease</keyword>
<evidence type="ECO:0000256" key="4">
    <source>
        <dbReference type="ARBA" id="ARBA00022438"/>
    </source>
</evidence>
<reference evidence="12" key="1">
    <citation type="journal article" date="2013" name="Science">
        <title>Comparative analysis of bat genomes provides insight into the evolution of flight and immunity.</title>
        <authorList>
            <person name="Zhang G."/>
            <person name="Cowled C."/>
            <person name="Shi Z."/>
            <person name="Huang Z."/>
            <person name="Bishop-Lilly K.A."/>
            <person name="Fang X."/>
            <person name="Wynne J.W."/>
            <person name="Xiong Z."/>
            <person name="Baker M.L."/>
            <person name="Zhao W."/>
            <person name="Tachedjian M."/>
            <person name="Zhu Y."/>
            <person name="Zhou P."/>
            <person name="Jiang X."/>
            <person name="Ng J."/>
            <person name="Yang L."/>
            <person name="Wu L."/>
            <person name="Xiao J."/>
            <person name="Feng Y."/>
            <person name="Chen Y."/>
            <person name="Sun X."/>
            <person name="Zhang Y."/>
            <person name="Marsh G.A."/>
            <person name="Crameri G."/>
            <person name="Broder C.C."/>
            <person name="Frey K.G."/>
            <person name="Wang L.F."/>
            <person name="Wang J."/>
        </authorList>
    </citation>
    <scope>NUCLEOTIDE SEQUENCE [LARGE SCALE GENOMIC DNA]</scope>
</reference>
<dbReference type="Gene3D" id="3.40.50.1820">
    <property type="entry name" value="alpha/beta hydrolase"/>
    <property type="match status" value="1"/>
</dbReference>
<dbReference type="Pfam" id="PF19520">
    <property type="entry name" value="Dpp_8_9_N"/>
    <property type="match status" value="1"/>
</dbReference>
<name>L5LFQ1_MYODS</name>
<keyword evidence="4" id="KW-0031">Aminopeptidase</keyword>
<dbReference type="GO" id="GO:0008236">
    <property type="term" value="F:serine-type peptidase activity"/>
    <property type="evidence" value="ECO:0007669"/>
    <property type="project" value="UniProtKB-KW"/>
</dbReference>
<dbReference type="Pfam" id="PF00326">
    <property type="entry name" value="Peptidase_S9"/>
    <property type="match status" value="1"/>
</dbReference>
<feature type="domain" description="Dipeptidylpeptidase IV N-terminal" evidence="9">
    <location>
        <begin position="177"/>
        <end position="451"/>
    </location>
</feature>
<evidence type="ECO:0000256" key="1">
    <source>
        <dbReference type="ARBA" id="ARBA00001257"/>
    </source>
</evidence>
<dbReference type="eggNOG" id="KOG2281">
    <property type="taxonomic scope" value="Eukaryota"/>
</dbReference>
<dbReference type="GO" id="GO:0008239">
    <property type="term" value="F:dipeptidyl-peptidase activity"/>
    <property type="evidence" value="ECO:0007669"/>
    <property type="project" value="UniProtKB-EC"/>
</dbReference>
<protein>
    <recommendedName>
        <fullName evidence="3">dipeptidyl-peptidase IV</fullName>
        <ecNumber evidence="3">3.4.14.5</ecNumber>
    </recommendedName>
</protein>
<dbReference type="SUPFAM" id="SSF53474">
    <property type="entry name" value="alpha/beta-Hydrolases"/>
    <property type="match status" value="1"/>
</dbReference>
<dbReference type="Gene3D" id="2.140.10.30">
    <property type="entry name" value="Dipeptidylpeptidase IV, N-terminal domain"/>
    <property type="match status" value="2"/>
</dbReference>
<dbReference type="GO" id="GO:0004177">
    <property type="term" value="F:aminopeptidase activity"/>
    <property type="evidence" value="ECO:0007669"/>
    <property type="project" value="UniProtKB-KW"/>
</dbReference>
<evidence type="ECO:0000256" key="5">
    <source>
        <dbReference type="ARBA" id="ARBA00022670"/>
    </source>
</evidence>
<keyword evidence="5" id="KW-0645">Protease</keyword>
<dbReference type="PANTHER" id="PTHR11731:SF98">
    <property type="entry name" value="DIPEPTIDYL PEPTIDASE 8"/>
    <property type="match status" value="1"/>
</dbReference>